<keyword evidence="5" id="KW-1185">Reference proteome</keyword>
<dbReference type="SMART" id="SM00322">
    <property type="entry name" value="KH"/>
    <property type="match status" value="1"/>
</dbReference>
<evidence type="ECO:0000256" key="2">
    <source>
        <dbReference type="SAM" id="MobiDB-lite"/>
    </source>
</evidence>
<sequence length="113" mass="11842">MMEDGSGSMPLPEYPGGASQRRKIGGFAGGNHQAVITSTTVDVVVPRALVPSIYGEDGVCLRRICEISEAKITITEPGPEATETVIIIFGTPEQTHAAQSLIQAFVLSETGAN</sequence>
<evidence type="ECO:0000313" key="5">
    <source>
        <dbReference type="Proteomes" id="UP000243459"/>
    </source>
</evidence>
<dbReference type="Gramene" id="ONK75474">
    <property type="protein sequence ID" value="ONK75474"/>
    <property type="gene ID" value="A4U43_C03F17240"/>
</dbReference>
<evidence type="ECO:0000256" key="1">
    <source>
        <dbReference type="PROSITE-ProRule" id="PRU00117"/>
    </source>
</evidence>
<dbReference type="EMBL" id="CM007383">
    <property type="protein sequence ID" value="ONK75474.1"/>
    <property type="molecule type" value="Genomic_DNA"/>
</dbReference>
<feature type="region of interest" description="Disordered" evidence="2">
    <location>
        <begin position="1"/>
        <end position="23"/>
    </location>
</feature>
<dbReference type="Proteomes" id="UP000243459">
    <property type="component" value="Chromosome 3"/>
</dbReference>
<feature type="domain" description="K Homology" evidence="3">
    <location>
        <begin position="37"/>
        <end position="107"/>
    </location>
</feature>
<gene>
    <name evidence="4" type="ORF">A4U43_C03F17240</name>
</gene>
<dbReference type="InterPro" id="IPR004088">
    <property type="entry name" value="KH_dom_type_1"/>
</dbReference>
<evidence type="ECO:0000259" key="3">
    <source>
        <dbReference type="SMART" id="SM00322"/>
    </source>
</evidence>
<keyword evidence="1" id="KW-0694">RNA-binding</keyword>
<dbReference type="InterPro" id="IPR036612">
    <property type="entry name" value="KH_dom_type_1_sf"/>
</dbReference>
<accession>A0A5P1FBQ9</accession>
<dbReference type="Pfam" id="PF00013">
    <property type="entry name" value="KH_1"/>
    <property type="match status" value="1"/>
</dbReference>
<protein>
    <recommendedName>
        <fullName evidence="3">K Homology domain-containing protein</fullName>
    </recommendedName>
</protein>
<evidence type="ECO:0000313" key="4">
    <source>
        <dbReference type="EMBL" id="ONK75474.1"/>
    </source>
</evidence>
<dbReference type="OMA" id="GGPPNMH"/>
<organism evidence="4 5">
    <name type="scientific">Asparagus officinalis</name>
    <name type="common">Garden asparagus</name>
    <dbReference type="NCBI Taxonomy" id="4686"/>
    <lineage>
        <taxon>Eukaryota</taxon>
        <taxon>Viridiplantae</taxon>
        <taxon>Streptophyta</taxon>
        <taxon>Embryophyta</taxon>
        <taxon>Tracheophyta</taxon>
        <taxon>Spermatophyta</taxon>
        <taxon>Magnoliopsida</taxon>
        <taxon>Liliopsida</taxon>
        <taxon>Asparagales</taxon>
        <taxon>Asparagaceae</taxon>
        <taxon>Asparagoideae</taxon>
        <taxon>Asparagus</taxon>
    </lineage>
</organism>
<name>A0A5P1FBQ9_ASPOF</name>
<reference evidence="5" key="1">
    <citation type="journal article" date="2017" name="Nat. Commun.">
        <title>The asparagus genome sheds light on the origin and evolution of a young Y chromosome.</title>
        <authorList>
            <person name="Harkess A."/>
            <person name="Zhou J."/>
            <person name="Xu C."/>
            <person name="Bowers J.E."/>
            <person name="Van der Hulst R."/>
            <person name="Ayyampalayam S."/>
            <person name="Mercati F."/>
            <person name="Riccardi P."/>
            <person name="McKain M.R."/>
            <person name="Kakrana A."/>
            <person name="Tang H."/>
            <person name="Ray J."/>
            <person name="Groenendijk J."/>
            <person name="Arikit S."/>
            <person name="Mathioni S.M."/>
            <person name="Nakano M."/>
            <person name="Shan H."/>
            <person name="Telgmann-Rauber A."/>
            <person name="Kanno A."/>
            <person name="Yue Z."/>
            <person name="Chen H."/>
            <person name="Li W."/>
            <person name="Chen Y."/>
            <person name="Xu X."/>
            <person name="Zhang Y."/>
            <person name="Luo S."/>
            <person name="Chen H."/>
            <person name="Gao J."/>
            <person name="Mao Z."/>
            <person name="Pires J.C."/>
            <person name="Luo M."/>
            <person name="Kudrna D."/>
            <person name="Wing R.A."/>
            <person name="Meyers B.C."/>
            <person name="Yi K."/>
            <person name="Kong H."/>
            <person name="Lavrijsen P."/>
            <person name="Sunseri F."/>
            <person name="Falavigna A."/>
            <person name="Ye Y."/>
            <person name="Leebens-Mack J.H."/>
            <person name="Chen G."/>
        </authorList>
    </citation>
    <scope>NUCLEOTIDE SEQUENCE [LARGE SCALE GENOMIC DNA]</scope>
    <source>
        <strain evidence="5">cv. DH0086</strain>
    </source>
</reference>
<dbReference type="PROSITE" id="PS50084">
    <property type="entry name" value="KH_TYPE_1"/>
    <property type="match status" value="1"/>
</dbReference>
<dbReference type="SUPFAM" id="SSF54791">
    <property type="entry name" value="Eukaryotic type KH-domain (KH-domain type I)"/>
    <property type="match status" value="1"/>
</dbReference>
<dbReference type="Gene3D" id="3.30.1370.10">
    <property type="entry name" value="K Homology domain, type 1"/>
    <property type="match status" value="1"/>
</dbReference>
<dbReference type="AlphaFoldDB" id="A0A5P1FBQ9"/>
<proteinExistence type="predicted"/>
<dbReference type="InterPro" id="IPR004087">
    <property type="entry name" value="KH_dom"/>
</dbReference>
<dbReference type="GO" id="GO:0003723">
    <property type="term" value="F:RNA binding"/>
    <property type="evidence" value="ECO:0007669"/>
    <property type="project" value="UniProtKB-UniRule"/>
</dbReference>